<accession>A0A2K3K1X7</accession>
<reference evidence="1 2" key="2">
    <citation type="journal article" date="2017" name="Front. Plant Sci.">
        <title>Gene Classification and Mining of Molecular Markers Useful in Red Clover (Trifolium pratense) Breeding.</title>
        <authorList>
            <person name="Istvanek J."/>
            <person name="Dluhosova J."/>
            <person name="Dluhos P."/>
            <person name="Patkova L."/>
            <person name="Nedelnik J."/>
            <person name="Repkova J."/>
        </authorList>
    </citation>
    <scope>NUCLEOTIDE SEQUENCE [LARGE SCALE GENOMIC DNA]</scope>
    <source>
        <strain evidence="2">cv. Tatra</strain>
        <tissue evidence="1">Young leaves</tissue>
    </source>
</reference>
<evidence type="ECO:0000313" key="1">
    <source>
        <dbReference type="EMBL" id="PNX60250.1"/>
    </source>
</evidence>
<name>A0A2K3K1X7_TRIPR</name>
<gene>
    <name evidence="1" type="ORF">L195_g060092</name>
</gene>
<protein>
    <submittedName>
        <fullName evidence="1">Uncharacterized protein</fullName>
    </submittedName>
</protein>
<sequence>MATQLSDVNYVTTLQARVK</sequence>
<feature type="non-terminal residue" evidence="1">
    <location>
        <position position="19"/>
    </location>
</feature>
<comment type="caution">
    <text evidence="1">The sequence shown here is derived from an EMBL/GenBank/DDBJ whole genome shotgun (WGS) entry which is preliminary data.</text>
</comment>
<reference evidence="1 2" key="1">
    <citation type="journal article" date="2014" name="Am. J. Bot.">
        <title>Genome assembly and annotation for red clover (Trifolium pratense; Fabaceae).</title>
        <authorList>
            <person name="Istvanek J."/>
            <person name="Jaros M."/>
            <person name="Krenek A."/>
            <person name="Repkova J."/>
        </authorList>
    </citation>
    <scope>NUCLEOTIDE SEQUENCE [LARGE SCALE GENOMIC DNA]</scope>
    <source>
        <strain evidence="2">cv. Tatra</strain>
        <tissue evidence="1">Young leaves</tissue>
    </source>
</reference>
<dbReference type="EMBL" id="ASHM01135801">
    <property type="protein sequence ID" value="PNX60250.1"/>
    <property type="molecule type" value="Genomic_DNA"/>
</dbReference>
<dbReference type="Proteomes" id="UP000236291">
    <property type="component" value="Unassembled WGS sequence"/>
</dbReference>
<proteinExistence type="predicted"/>
<dbReference type="AlphaFoldDB" id="A0A2K3K1X7"/>
<evidence type="ECO:0000313" key="2">
    <source>
        <dbReference type="Proteomes" id="UP000236291"/>
    </source>
</evidence>
<organism evidence="1 2">
    <name type="scientific">Trifolium pratense</name>
    <name type="common">Red clover</name>
    <dbReference type="NCBI Taxonomy" id="57577"/>
    <lineage>
        <taxon>Eukaryota</taxon>
        <taxon>Viridiplantae</taxon>
        <taxon>Streptophyta</taxon>
        <taxon>Embryophyta</taxon>
        <taxon>Tracheophyta</taxon>
        <taxon>Spermatophyta</taxon>
        <taxon>Magnoliopsida</taxon>
        <taxon>eudicotyledons</taxon>
        <taxon>Gunneridae</taxon>
        <taxon>Pentapetalae</taxon>
        <taxon>rosids</taxon>
        <taxon>fabids</taxon>
        <taxon>Fabales</taxon>
        <taxon>Fabaceae</taxon>
        <taxon>Papilionoideae</taxon>
        <taxon>50 kb inversion clade</taxon>
        <taxon>NPAAA clade</taxon>
        <taxon>Hologalegina</taxon>
        <taxon>IRL clade</taxon>
        <taxon>Trifolieae</taxon>
        <taxon>Trifolium</taxon>
    </lineage>
</organism>